<dbReference type="InterPro" id="IPR006638">
    <property type="entry name" value="Elp3/MiaA/NifB-like_rSAM"/>
</dbReference>
<keyword evidence="3" id="KW-0949">S-adenosyl-L-methionine</keyword>
<keyword evidence="4" id="KW-0479">Metal-binding</keyword>
<keyword evidence="10" id="KW-1185">Reference proteome</keyword>
<evidence type="ECO:0000256" key="2">
    <source>
        <dbReference type="ARBA" id="ARBA00022485"/>
    </source>
</evidence>
<dbReference type="Proteomes" id="UP001321786">
    <property type="component" value="Chromosome"/>
</dbReference>
<gene>
    <name evidence="9" type="primary">thiH</name>
    <name evidence="9" type="ORF">HLPR_19360</name>
</gene>
<dbReference type="Pfam" id="PF06968">
    <property type="entry name" value="BATS"/>
    <property type="match status" value="1"/>
</dbReference>
<dbReference type="SFLD" id="SFLDG01060">
    <property type="entry name" value="BATS_domain_containing"/>
    <property type="match status" value="1"/>
</dbReference>
<organism evidence="9 10">
    <name type="scientific">Helicovermis profundi</name>
    <dbReference type="NCBI Taxonomy" id="3065157"/>
    <lineage>
        <taxon>Bacteria</taxon>
        <taxon>Bacillati</taxon>
        <taxon>Bacillota</taxon>
        <taxon>Clostridia</taxon>
        <taxon>Helicovermis</taxon>
    </lineage>
</organism>
<protein>
    <submittedName>
        <fullName evidence="9">2-iminoacetate synthase ThiH</fullName>
    </submittedName>
</protein>
<dbReference type="InterPro" id="IPR007197">
    <property type="entry name" value="rSAM"/>
</dbReference>
<accession>A0AAU9ET32</accession>
<evidence type="ECO:0000313" key="9">
    <source>
        <dbReference type="EMBL" id="BEP29605.1"/>
    </source>
</evidence>
<dbReference type="EMBL" id="AP028654">
    <property type="protein sequence ID" value="BEP29605.1"/>
    <property type="molecule type" value="Genomic_DNA"/>
</dbReference>
<dbReference type="PROSITE" id="PS51918">
    <property type="entry name" value="RADICAL_SAM"/>
    <property type="match status" value="1"/>
</dbReference>
<comment type="cofactor">
    <cofactor evidence="7">
        <name>[2Fe-2S] cluster</name>
        <dbReference type="ChEBI" id="CHEBI:190135"/>
    </cofactor>
</comment>
<dbReference type="KEGG" id="hprf:HLPR_19360"/>
<dbReference type="SFLD" id="SFLDG01081">
    <property type="entry name" value="cleavage_of_the_Ca-Cb_bond_in"/>
    <property type="match status" value="1"/>
</dbReference>
<dbReference type="NCBIfam" id="TIGR02351">
    <property type="entry name" value="thiH"/>
    <property type="match status" value="1"/>
</dbReference>
<evidence type="ECO:0000256" key="5">
    <source>
        <dbReference type="ARBA" id="ARBA00023004"/>
    </source>
</evidence>
<feature type="domain" description="Radical SAM core" evidence="8">
    <location>
        <begin position="70"/>
        <end position="302"/>
    </location>
</feature>
<dbReference type="SMART" id="SM00876">
    <property type="entry name" value="BATS"/>
    <property type="match status" value="1"/>
</dbReference>
<dbReference type="InterPro" id="IPR013785">
    <property type="entry name" value="Aldolase_TIM"/>
</dbReference>
<dbReference type="GO" id="GO:0005506">
    <property type="term" value="F:iron ion binding"/>
    <property type="evidence" value="ECO:0007669"/>
    <property type="project" value="InterPro"/>
</dbReference>
<dbReference type="SUPFAM" id="SSF102114">
    <property type="entry name" value="Radical SAM enzymes"/>
    <property type="match status" value="1"/>
</dbReference>
<evidence type="ECO:0000256" key="6">
    <source>
        <dbReference type="ARBA" id="ARBA00023014"/>
    </source>
</evidence>
<sequence length="372" mass="43209">MNFYDELEIMDKEFVKKLFTTTSRNEVIRILEKETIDEYDFAKLLSENGLFELEKMAKKSKILSLNNFGKAITIYSPLYISNFCDNRCLYCSFNKNNQISRVKLSNDEIEMEADYLHSKGINHILLLTGESRAKSPFEYIVSSIRVLKKYFVSISIEIYPLNEIEYKILEKLGVYGVTVYQETYDQEIYSKVHISGKKRDYLFRLNTPENIANANIKSLNIGVLLGLSDWKMDVFILGLHAKYLAKKFPELEIGLSFPRIKKISTTEDENYNYMEVSDKEFVQIITSIRLFLPYVSVNISTRESKEFRRNIIPLGVNKMSAEVSTEVGGHVVYKNSISQFEISDHSAVKDVEKLIYDAGYQPILRDWVNLYD</sequence>
<dbReference type="CDD" id="cd01335">
    <property type="entry name" value="Radical_SAM"/>
    <property type="match status" value="1"/>
</dbReference>
<dbReference type="Gene3D" id="3.20.20.70">
    <property type="entry name" value="Aldolase class I"/>
    <property type="match status" value="1"/>
</dbReference>
<keyword evidence="6" id="KW-0411">Iron-sulfur</keyword>
<dbReference type="RefSeq" id="WP_338535231.1">
    <property type="nucleotide sequence ID" value="NZ_AP028654.1"/>
</dbReference>
<evidence type="ECO:0000256" key="3">
    <source>
        <dbReference type="ARBA" id="ARBA00022691"/>
    </source>
</evidence>
<reference evidence="9 10" key="1">
    <citation type="submission" date="2023-08" db="EMBL/GenBank/DDBJ databases">
        <title>Helicovermis profunda gen. nov., sp. nov., a novel mesophilic, fermentative bacterium within the Bacillota from a deep-sea hydrothermal vent chimney.</title>
        <authorList>
            <person name="Miyazaki U."/>
            <person name="Mizutani D."/>
            <person name="Hashimoto Y."/>
            <person name="Tame A."/>
            <person name="Sawayama S."/>
            <person name="Miyazaki J."/>
            <person name="Takai K."/>
            <person name="Nakagawa S."/>
        </authorList>
    </citation>
    <scope>NUCLEOTIDE SEQUENCE [LARGE SCALE GENOMIC DNA]</scope>
    <source>
        <strain evidence="9 10">S502</strain>
    </source>
</reference>
<dbReference type="InterPro" id="IPR012726">
    <property type="entry name" value="ThiH"/>
</dbReference>
<dbReference type="SFLD" id="SFLDS00029">
    <property type="entry name" value="Radical_SAM"/>
    <property type="match status" value="1"/>
</dbReference>
<dbReference type="PANTHER" id="PTHR43583">
    <property type="entry name" value="2-IMINOACETATE SYNTHASE"/>
    <property type="match status" value="1"/>
</dbReference>
<dbReference type="Pfam" id="PF04055">
    <property type="entry name" value="Radical_SAM"/>
    <property type="match status" value="1"/>
</dbReference>
<comment type="cofactor">
    <cofactor evidence="1">
        <name>[4Fe-4S] cluster</name>
        <dbReference type="ChEBI" id="CHEBI:49883"/>
    </cofactor>
</comment>
<dbReference type="InterPro" id="IPR034428">
    <property type="entry name" value="ThiH/NoCL/HydG-like"/>
</dbReference>
<dbReference type="InterPro" id="IPR010722">
    <property type="entry name" value="BATS_dom"/>
</dbReference>
<evidence type="ECO:0000256" key="4">
    <source>
        <dbReference type="ARBA" id="ARBA00022723"/>
    </source>
</evidence>
<dbReference type="GO" id="GO:0003824">
    <property type="term" value="F:catalytic activity"/>
    <property type="evidence" value="ECO:0007669"/>
    <property type="project" value="InterPro"/>
</dbReference>
<dbReference type="AlphaFoldDB" id="A0AAU9ET32"/>
<name>A0AAU9ET32_9FIRM</name>
<evidence type="ECO:0000313" key="10">
    <source>
        <dbReference type="Proteomes" id="UP001321786"/>
    </source>
</evidence>
<proteinExistence type="predicted"/>
<dbReference type="SFLD" id="SFLDF00301">
    <property type="entry name" value="2-iminoacetate_synthase_(ThiH)"/>
    <property type="match status" value="1"/>
</dbReference>
<evidence type="ECO:0000259" key="8">
    <source>
        <dbReference type="PROSITE" id="PS51918"/>
    </source>
</evidence>
<dbReference type="SMART" id="SM00729">
    <property type="entry name" value="Elp3"/>
    <property type="match status" value="1"/>
</dbReference>
<keyword evidence="5" id="KW-0408">Iron</keyword>
<evidence type="ECO:0000256" key="7">
    <source>
        <dbReference type="ARBA" id="ARBA00034078"/>
    </source>
</evidence>
<dbReference type="InterPro" id="IPR058240">
    <property type="entry name" value="rSAM_sf"/>
</dbReference>
<dbReference type="PANTHER" id="PTHR43583:SF1">
    <property type="entry name" value="2-IMINOACETATE SYNTHASE"/>
    <property type="match status" value="1"/>
</dbReference>
<dbReference type="GO" id="GO:0009228">
    <property type="term" value="P:thiamine biosynthetic process"/>
    <property type="evidence" value="ECO:0007669"/>
    <property type="project" value="InterPro"/>
</dbReference>
<evidence type="ECO:0000256" key="1">
    <source>
        <dbReference type="ARBA" id="ARBA00001966"/>
    </source>
</evidence>
<keyword evidence="2" id="KW-0004">4Fe-4S</keyword>
<dbReference type="GO" id="GO:0051539">
    <property type="term" value="F:4 iron, 4 sulfur cluster binding"/>
    <property type="evidence" value="ECO:0007669"/>
    <property type="project" value="UniProtKB-KW"/>
</dbReference>